<dbReference type="GO" id="GO:0000166">
    <property type="term" value="F:nucleotide binding"/>
    <property type="evidence" value="ECO:0007669"/>
    <property type="project" value="InterPro"/>
</dbReference>
<keyword evidence="3" id="KW-1185">Reference proteome</keyword>
<dbReference type="EMBL" id="LR593886">
    <property type="protein sequence ID" value="VTS00417.1"/>
    <property type="molecule type" value="Genomic_DNA"/>
</dbReference>
<keyword evidence="2" id="KW-0347">Helicase</keyword>
<dbReference type="InterPro" id="IPR002121">
    <property type="entry name" value="HRDC_dom"/>
</dbReference>
<keyword evidence="2" id="KW-0378">Hydrolase</keyword>
<gene>
    <name evidence="2" type="ORF">SOIL9_81910</name>
</gene>
<dbReference type="InterPro" id="IPR010997">
    <property type="entry name" value="HRDC-like_sf"/>
</dbReference>
<evidence type="ECO:0000259" key="1">
    <source>
        <dbReference type="PROSITE" id="PS50967"/>
    </source>
</evidence>
<dbReference type="PROSITE" id="PS50967">
    <property type="entry name" value="HRDC"/>
    <property type="match status" value="1"/>
</dbReference>
<protein>
    <recommendedName>
        <fullName evidence="1">HRDC domain-containing protein</fullName>
    </recommendedName>
</protein>
<feature type="domain" description="HRDC" evidence="1">
    <location>
        <begin position="76"/>
        <end position="156"/>
    </location>
</feature>
<dbReference type="SUPFAM" id="SSF47819">
    <property type="entry name" value="HRDC-like"/>
    <property type="match status" value="1"/>
</dbReference>
<dbReference type="Pfam" id="PF00570">
    <property type="entry name" value="HRDC"/>
    <property type="match status" value="1"/>
</dbReference>
<dbReference type="KEGG" id="gms:SOIL9_81910"/>
<dbReference type="SMART" id="SM00341">
    <property type="entry name" value="HRDC"/>
    <property type="match status" value="1"/>
</dbReference>
<keyword evidence="2" id="KW-0067">ATP-binding</keyword>
<evidence type="ECO:0000313" key="2">
    <source>
        <dbReference type="EMBL" id="VTS00417.1"/>
    </source>
</evidence>
<dbReference type="GO" id="GO:0003676">
    <property type="term" value="F:nucleic acid binding"/>
    <property type="evidence" value="ECO:0007669"/>
    <property type="project" value="InterPro"/>
</dbReference>
<keyword evidence="2" id="KW-0547">Nucleotide-binding</keyword>
<organism evidence="2 3">
    <name type="scientific">Gemmata massiliana</name>
    <dbReference type="NCBI Taxonomy" id="1210884"/>
    <lineage>
        <taxon>Bacteria</taxon>
        <taxon>Pseudomonadati</taxon>
        <taxon>Planctomycetota</taxon>
        <taxon>Planctomycetia</taxon>
        <taxon>Gemmatales</taxon>
        <taxon>Gemmataceae</taxon>
        <taxon>Gemmata</taxon>
    </lineage>
</organism>
<dbReference type="AlphaFoldDB" id="A0A6P2DH86"/>
<dbReference type="InterPro" id="IPR044876">
    <property type="entry name" value="HRDC_dom_sf"/>
</dbReference>
<dbReference type="GO" id="GO:0004386">
    <property type="term" value="F:helicase activity"/>
    <property type="evidence" value="ECO:0007669"/>
    <property type="project" value="UniProtKB-KW"/>
</dbReference>
<dbReference type="Proteomes" id="UP000464178">
    <property type="component" value="Chromosome"/>
</dbReference>
<evidence type="ECO:0000313" key="3">
    <source>
        <dbReference type="Proteomes" id="UP000464178"/>
    </source>
</evidence>
<sequence length="160" mass="17230">MALTFFTVPIRDPAPGEGALNAFLGCHRVLGVDRRFVDAGENSFWAICVDYLPVASSTPGTSFGKKARVDYREALPPHEFAAFAKLRELRQQLARAEAVPVYTIFTNDQLADMVRRRVATPADLETIAGAGDARIGKYGPAFLAALVAAGLNHEARDPGA</sequence>
<dbReference type="RefSeq" id="WP_162672165.1">
    <property type="nucleotide sequence ID" value="NZ_LR593886.1"/>
</dbReference>
<name>A0A6P2DH86_9BACT</name>
<accession>A0A6P2DH86</accession>
<reference evidence="2 3" key="1">
    <citation type="submission" date="2019-05" db="EMBL/GenBank/DDBJ databases">
        <authorList>
            <consortium name="Science for Life Laboratories"/>
        </authorList>
    </citation>
    <scope>NUCLEOTIDE SEQUENCE [LARGE SCALE GENOMIC DNA]</scope>
    <source>
        <strain evidence="2">Soil9</strain>
    </source>
</reference>
<dbReference type="Gene3D" id="1.10.150.80">
    <property type="entry name" value="HRDC domain"/>
    <property type="match status" value="1"/>
</dbReference>
<proteinExistence type="predicted"/>